<evidence type="ECO:0000256" key="3">
    <source>
        <dbReference type="ARBA" id="ARBA00022840"/>
    </source>
</evidence>
<dbReference type="Gene3D" id="3.40.50.300">
    <property type="entry name" value="P-loop containing nucleotide triphosphate hydrolases"/>
    <property type="match status" value="1"/>
</dbReference>
<dbReference type="InterPro" id="IPR027417">
    <property type="entry name" value="P-loop_NTPase"/>
</dbReference>
<feature type="domain" description="Helicase C-terminal" evidence="4">
    <location>
        <begin position="302"/>
        <end position="446"/>
    </location>
</feature>
<evidence type="ECO:0000256" key="1">
    <source>
        <dbReference type="ARBA" id="ARBA00022741"/>
    </source>
</evidence>
<keyword evidence="1" id="KW-0547">Nucleotide-binding</keyword>
<dbReference type="GO" id="GO:0004386">
    <property type="term" value="F:helicase activity"/>
    <property type="evidence" value="ECO:0007669"/>
    <property type="project" value="UniProtKB-KW"/>
</dbReference>
<dbReference type="GO" id="GO:0006281">
    <property type="term" value="P:DNA repair"/>
    <property type="evidence" value="ECO:0007669"/>
    <property type="project" value="TreeGrafter"/>
</dbReference>
<keyword evidence="2" id="KW-0378">Hydrolase</keyword>
<dbReference type="PANTHER" id="PTHR45626">
    <property type="entry name" value="TRANSCRIPTION TERMINATION FACTOR 2-RELATED"/>
    <property type="match status" value="1"/>
</dbReference>
<dbReference type="CDD" id="cd18793">
    <property type="entry name" value="SF2_C_SNF"/>
    <property type="match status" value="1"/>
</dbReference>
<accession>A0A8S5UY16</accession>
<organism evidence="5">
    <name type="scientific">Siphoviridae sp. ctjKY6</name>
    <dbReference type="NCBI Taxonomy" id="2825631"/>
    <lineage>
        <taxon>Viruses</taxon>
        <taxon>Duplodnaviria</taxon>
        <taxon>Heunggongvirae</taxon>
        <taxon>Uroviricota</taxon>
        <taxon>Caudoviricetes</taxon>
    </lineage>
</organism>
<dbReference type="SUPFAM" id="SSF52540">
    <property type="entry name" value="P-loop containing nucleoside triphosphate hydrolases"/>
    <property type="match status" value="2"/>
</dbReference>
<dbReference type="GO" id="GO:0005524">
    <property type="term" value="F:ATP binding"/>
    <property type="evidence" value="ECO:0007669"/>
    <property type="project" value="UniProtKB-KW"/>
</dbReference>
<dbReference type="EMBL" id="BK016165">
    <property type="protein sequence ID" value="DAF99383.1"/>
    <property type="molecule type" value="Genomic_DNA"/>
</dbReference>
<dbReference type="PROSITE" id="PS51194">
    <property type="entry name" value="HELICASE_CTER"/>
    <property type="match status" value="1"/>
</dbReference>
<dbReference type="Gene3D" id="3.40.50.10810">
    <property type="entry name" value="Tandem AAA-ATPase domain"/>
    <property type="match status" value="1"/>
</dbReference>
<dbReference type="Pfam" id="PF00271">
    <property type="entry name" value="Helicase_C"/>
    <property type="match status" value="1"/>
</dbReference>
<sequence length="446" mass="50594">MKRLDPATTLIVGPAKPQIVAAWKATFTRQGVTLPFKRIDSKHLDYFDDLRTSVPGVYYVGREYLGLSDYNAKNVEKGKENLLPWSRAKPDFVVYDEVQSASNRKSSRAKAMWSLRNAGFKLAMSATPQGNRFEGLWSICRWLWWNVEDPSRVPLSHDKRDWLHVEGSFHRWKARWCIVQSSWIHDRYGRLQEIETIVAEKEPGAFLRSLPCVVGLPAERKPVDTRIVECELTHKQREIYDKLQYELISEVEGGLLVASIPLVKLLRLRQVTLGEPCMVYDPETDVDSVTFDPNCPSRKLDMLNALIEKHHAHDKVLVFTSSQRFANAVAHRVCAKTALYTGAQTAKARSEAFAGFTEGDVQVLLCTIGAAAEGLDGLQRVCHVEVWLDEDLNGMLCEQAKGRLNRMGQPAERIIRYYFQARDTMDDGTFQRLAGQAQANRAALNK</sequence>
<name>A0A8S5UY16_9CAUD</name>
<keyword evidence="5" id="KW-0347">Helicase</keyword>
<keyword evidence="3" id="KW-0067">ATP-binding</keyword>
<dbReference type="InterPro" id="IPR001650">
    <property type="entry name" value="Helicase_C-like"/>
</dbReference>
<dbReference type="GO" id="GO:0016787">
    <property type="term" value="F:hydrolase activity"/>
    <property type="evidence" value="ECO:0007669"/>
    <property type="project" value="UniProtKB-KW"/>
</dbReference>
<evidence type="ECO:0000256" key="2">
    <source>
        <dbReference type="ARBA" id="ARBA00022801"/>
    </source>
</evidence>
<protein>
    <submittedName>
        <fullName evidence="5">Recombination ATPase helicase</fullName>
    </submittedName>
</protein>
<evidence type="ECO:0000259" key="4">
    <source>
        <dbReference type="PROSITE" id="PS51194"/>
    </source>
</evidence>
<proteinExistence type="predicted"/>
<evidence type="ECO:0000313" key="5">
    <source>
        <dbReference type="EMBL" id="DAF99383.1"/>
    </source>
</evidence>
<dbReference type="InterPro" id="IPR050628">
    <property type="entry name" value="SNF2_RAD54_helicase_TF"/>
</dbReference>
<dbReference type="GO" id="GO:0008094">
    <property type="term" value="F:ATP-dependent activity, acting on DNA"/>
    <property type="evidence" value="ECO:0007669"/>
    <property type="project" value="TreeGrafter"/>
</dbReference>
<dbReference type="InterPro" id="IPR049730">
    <property type="entry name" value="SNF2/RAD54-like_C"/>
</dbReference>
<dbReference type="InterPro" id="IPR038718">
    <property type="entry name" value="SNF2-like_sf"/>
</dbReference>
<reference evidence="5" key="1">
    <citation type="journal article" date="2021" name="Proc. Natl. Acad. Sci. U.S.A.">
        <title>A Catalog of Tens of Thousands of Viruses from Human Metagenomes Reveals Hidden Associations with Chronic Diseases.</title>
        <authorList>
            <person name="Tisza M.J."/>
            <person name="Buck C.B."/>
        </authorList>
    </citation>
    <scope>NUCLEOTIDE SEQUENCE</scope>
    <source>
        <strain evidence="5">CtjKY6</strain>
    </source>
</reference>